<name>A0AAD9ULU9_RIDPI</name>
<dbReference type="GO" id="GO:0006274">
    <property type="term" value="P:DNA replication termination"/>
    <property type="evidence" value="ECO:0007669"/>
    <property type="project" value="TreeGrafter"/>
</dbReference>
<comment type="similarity">
    <text evidence="1">Belongs to the rtf2 family.</text>
</comment>
<dbReference type="GO" id="GO:0005634">
    <property type="term" value="C:nucleus"/>
    <property type="evidence" value="ECO:0007669"/>
    <property type="project" value="TreeGrafter"/>
</dbReference>
<evidence type="ECO:0000256" key="2">
    <source>
        <dbReference type="ARBA" id="ARBA00015157"/>
    </source>
</evidence>
<dbReference type="EMBL" id="JAODUO010000002">
    <property type="protein sequence ID" value="KAK2194171.1"/>
    <property type="molecule type" value="Genomic_DNA"/>
</dbReference>
<comment type="caution">
    <text evidence="5">The sequence shown here is derived from an EMBL/GenBank/DDBJ whole genome shotgun (WGS) entry which is preliminary data.</text>
</comment>
<dbReference type="CDD" id="cd16653">
    <property type="entry name" value="RING-like_Rtf2"/>
    <property type="match status" value="1"/>
</dbReference>
<reference evidence="5" key="1">
    <citation type="journal article" date="2023" name="Mol. Biol. Evol.">
        <title>Third-Generation Sequencing Reveals the Adaptive Role of the Epigenome in Three Deep-Sea Polychaetes.</title>
        <authorList>
            <person name="Perez M."/>
            <person name="Aroh O."/>
            <person name="Sun Y."/>
            <person name="Lan Y."/>
            <person name="Juniper S.K."/>
            <person name="Young C.R."/>
            <person name="Angers B."/>
            <person name="Qian P.Y."/>
        </authorList>
    </citation>
    <scope>NUCLEOTIDE SEQUENCE</scope>
    <source>
        <strain evidence="5">R07B-5</strain>
    </source>
</reference>
<dbReference type="Proteomes" id="UP001209878">
    <property type="component" value="Unassembled WGS sequence"/>
</dbReference>
<dbReference type="PANTHER" id="PTHR12775:SF0">
    <property type="entry name" value="REPLICATION TERMINATION FACTOR 2"/>
    <property type="match status" value="1"/>
</dbReference>
<evidence type="ECO:0000256" key="1">
    <source>
        <dbReference type="ARBA" id="ARBA00009885"/>
    </source>
</evidence>
<evidence type="ECO:0000313" key="5">
    <source>
        <dbReference type="EMBL" id="KAK2194171.1"/>
    </source>
</evidence>
<organism evidence="5 6">
    <name type="scientific">Ridgeia piscesae</name>
    <name type="common">Tubeworm</name>
    <dbReference type="NCBI Taxonomy" id="27915"/>
    <lineage>
        <taxon>Eukaryota</taxon>
        <taxon>Metazoa</taxon>
        <taxon>Spiralia</taxon>
        <taxon>Lophotrochozoa</taxon>
        <taxon>Annelida</taxon>
        <taxon>Polychaeta</taxon>
        <taxon>Sedentaria</taxon>
        <taxon>Canalipalpata</taxon>
        <taxon>Sabellida</taxon>
        <taxon>Siboglinidae</taxon>
        <taxon>Ridgeia</taxon>
    </lineage>
</organism>
<proteinExistence type="inferred from homology"/>
<dbReference type="InterPro" id="IPR027799">
    <property type="entry name" value="Rtf2_RING-finger"/>
</dbReference>
<protein>
    <recommendedName>
        <fullName evidence="2">Replication termination factor 2</fullName>
    </recommendedName>
    <alternativeName>
        <fullName evidence="3">Replication termination factor 2 domain-containing protein 1</fullName>
    </alternativeName>
</protein>
<sequence>MGCDGGTIPTRDELVRLKKKPEKKDRDAELGAKWKHCAITQEPLQQPIVACELGRLYNKESVLEMLLDKSKFECAQSFDHIRGLKDIKELQLTDNPSYTSKADVGDSYVDRQSSPYICSVTGLEMNGRYKFCFLLGCGCAFSERAMKEVKSEVCHKCGRTFERDDVIILNGTDEEVEALRSRIEARRQRAKMEKKAKRKHKLEAAEGQAGSSKHTKSDTTTATKQTTSKSTNGKADGDKTKVEDEMTKLMRRQIQKDPKASAVYKSLFTTSEAALNQPKPHWITHNPQYY</sequence>
<evidence type="ECO:0000256" key="3">
    <source>
        <dbReference type="ARBA" id="ARBA00030367"/>
    </source>
</evidence>
<gene>
    <name evidence="5" type="ORF">NP493_2g18025</name>
</gene>
<dbReference type="Pfam" id="PF04641">
    <property type="entry name" value="Rtf2"/>
    <property type="match status" value="1"/>
</dbReference>
<dbReference type="InterPro" id="IPR006735">
    <property type="entry name" value="Rtf2"/>
</dbReference>
<evidence type="ECO:0000256" key="4">
    <source>
        <dbReference type="SAM" id="MobiDB-lite"/>
    </source>
</evidence>
<dbReference type="AlphaFoldDB" id="A0AAD9ULU9"/>
<accession>A0AAD9ULU9</accession>
<feature type="region of interest" description="Disordered" evidence="4">
    <location>
        <begin position="188"/>
        <end position="242"/>
    </location>
</feature>
<keyword evidence="6" id="KW-1185">Reference proteome</keyword>
<evidence type="ECO:0000313" key="6">
    <source>
        <dbReference type="Proteomes" id="UP001209878"/>
    </source>
</evidence>
<dbReference type="PANTHER" id="PTHR12775">
    <property type="entry name" value="PROTEIN C20ORF43 HOMOLOG"/>
    <property type="match status" value="1"/>
</dbReference>
<feature type="compositionally biased region" description="Low complexity" evidence="4">
    <location>
        <begin position="218"/>
        <end position="231"/>
    </location>
</feature>